<evidence type="ECO:0000256" key="1">
    <source>
        <dbReference type="ARBA" id="ARBA00010688"/>
    </source>
</evidence>
<keyword evidence="3" id="KW-0547">Nucleotide-binding</keyword>
<organism evidence="7 8">
    <name type="scientific">Rugosimonospora africana</name>
    <dbReference type="NCBI Taxonomy" id="556532"/>
    <lineage>
        <taxon>Bacteria</taxon>
        <taxon>Bacillati</taxon>
        <taxon>Actinomycetota</taxon>
        <taxon>Actinomycetes</taxon>
        <taxon>Micromonosporales</taxon>
        <taxon>Micromonosporaceae</taxon>
        <taxon>Rugosimonospora</taxon>
    </lineage>
</organism>
<evidence type="ECO:0000256" key="5">
    <source>
        <dbReference type="ARBA" id="ARBA00022840"/>
    </source>
</evidence>
<dbReference type="AlphaFoldDB" id="A0A8J3QTA7"/>
<comment type="caution">
    <text evidence="7">The sequence shown here is derived from an EMBL/GenBank/DDBJ whole genome shotgun (WGS) entry which is preliminary data.</text>
</comment>
<sequence>MLLIVGEALAAFMRQLTSPASAPRAKSAALTSSTTADDVPFTGPWASGAPAITAYAAGRLGADTTLVAGLGRDHEGDIIRQRLRAAGVNCRESGSGHGLRTATAHVTYFPDGRRAFTFDVAATAAAAVTEADLADLPEAADWLHLSGSALLFGQPLAAAAMAALRRAHAAGARVSVDPNVRVEALTAESAALVTEAIGLAGVVFPSAGELATLGLSVARLTDRGTTVCATDGARGCSIHTSAGTWHVPAVPAKEVDADGAGDTFAGGYIAAALAGADPLEAASTGARAAAESIAVVGPMQAELTPLSR</sequence>
<gene>
    <name evidence="7" type="ORF">Raf01_48260</name>
</gene>
<proteinExistence type="inferred from homology"/>
<dbReference type="GO" id="GO:0016301">
    <property type="term" value="F:kinase activity"/>
    <property type="evidence" value="ECO:0007669"/>
    <property type="project" value="UniProtKB-KW"/>
</dbReference>
<name>A0A8J3QTA7_9ACTN</name>
<accession>A0A8J3QTA7</accession>
<dbReference type="Proteomes" id="UP000642748">
    <property type="component" value="Unassembled WGS sequence"/>
</dbReference>
<protein>
    <submittedName>
        <fullName evidence="7">Sugar kinase</fullName>
    </submittedName>
</protein>
<dbReference type="InterPro" id="IPR029056">
    <property type="entry name" value="Ribokinase-like"/>
</dbReference>
<dbReference type="Gene3D" id="3.40.1190.20">
    <property type="match status" value="1"/>
</dbReference>
<evidence type="ECO:0000259" key="6">
    <source>
        <dbReference type="Pfam" id="PF00294"/>
    </source>
</evidence>
<dbReference type="EMBL" id="BONZ01000045">
    <property type="protein sequence ID" value="GIH16654.1"/>
    <property type="molecule type" value="Genomic_DNA"/>
</dbReference>
<dbReference type="SUPFAM" id="SSF53613">
    <property type="entry name" value="Ribokinase-like"/>
    <property type="match status" value="1"/>
</dbReference>
<keyword evidence="5" id="KW-0067">ATP-binding</keyword>
<dbReference type="InterPro" id="IPR050306">
    <property type="entry name" value="PfkB_Carbo_kinase"/>
</dbReference>
<dbReference type="Pfam" id="PF00294">
    <property type="entry name" value="PfkB"/>
    <property type="match status" value="1"/>
</dbReference>
<dbReference type="PANTHER" id="PTHR43085">
    <property type="entry name" value="HEXOKINASE FAMILY MEMBER"/>
    <property type="match status" value="1"/>
</dbReference>
<dbReference type="PANTHER" id="PTHR43085:SF1">
    <property type="entry name" value="PSEUDOURIDINE KINASE-RELATED"/>
    <property type="match status" value="1"/>
</dbReference>
<dbReference type="GO" id="GO:0005524">
    <property type="term" value="F:ATP binding"/>
    <property type="evidence" value="ECO:0007669"/>
    <property type="project" value="UniProtKB-KW"/>
</dbReference>
<feature type="domain" description="Carbohydrate kinase PfkB" evidence="6">
    <location>
        <begin position="48"/>
        <end position="299"/>
    </location>
</feature>
<keyword evidence="2" id="KW-0808">Transferase</keyword>
<comment type="similarity">
    <text evidence="1">Belongs to the carbohydrate kinase PfkB family.</text>
</comment>
<reference evidence="7" key="1">
    <citation type="submission" date="2021-01" db="EMBL/GenBank/DDBJ databases">
        <title>Whole genome shotgun sequence of Rugosimonospora africana NBRC 104875.</title>
        <authorList>
            <person name="Komaki H."/>
            <person name="Tamura T."/>
        </authorList>
    </citation>
    <scope>NUCLEOTIDE SEQUENCE</scope>
    <source>
        <strain evidence="7">NBRC 104875</strain>
    </source>
</reference>
<evidence type="ECO:0000256" key="3">
    <source>
        <dbReference type="ARBA" id="ARBA00022741"/>
    </source>
</evidence>
<dbReference type="InterPro" id="IPR011611">
    <property type="entry name" value="PfkB_dom"/>
</dbReference>
<evidence type="ECO:0000313" key="8">
    <source>
        <dbReference type="Proteomes" id="UP000642748"/>
    </source>
</evidence>
<evidence type="ECO:0000256" key="4">
    <source>
        <dbReference type="ARBA" id="ARBA00022777"/>
    </source>
</evidence>
<keyword evidence="8" id="KW-1185">Reference proteome</keyword>
<keyword evidence="4 7" id="KW-0418">Kinase</keyword>
<evidence type="ECO:0000313" key="7">
    <source>
        <dbReference type="EMBL" id="GIH16654.1"/>
    </source>
</evidence>
<evidence type="ECO:0000256" key="2">
    <source>
        <dbReference type="ARBA" id="ARBA00022679"/>
    </source>
</evidence>